<reference evidence="1 2" key="1">
    <citation type="journal article" date="2021" name="ISME Commun">
        <title>Automated analysis of genomic sequences facilitates high-throughput and comprehensive description of bacteria.</title>
        <authorList>
            <person name="Hitch T.C.A."/>
        </authorList>
    </citation>
    <scope>NUCLEOTIDE SEQUENCE [LARGE SCALE GENOMIC DNA]</scope>
    <source>
        <strain evidence="1 2">Sanger_31</strain>
    </source>
</reference>
<proteinExistence type="predicted"/>
<comment type="caution">
    <text evidence="1">The sequence shown here is derived from an EMBL/GenBank/DDBJ whole genome shotgun (WGS) entry which is preliminary data.</text>
</comment>
<evidence type="ECO:0000313" key="1">
    <source>
        <dbReference type="EMBL" id="MCU6704657.1"/>
    </source>
</evidence>
<dbReference type="EMBL" id="JAOQJZ010000001">
    <property type="protein sequence ID" value="MCU6704657.1"/>
    <property type="molecule type" value="Genomic_DNA"/>
</dbReference>
<protein>
    <submittedName>
        <fullName evidence="1">Uncharacterized protein</fullName>
    </submittedName>
</protein>
<evidence type="ECO:0000313" key="2">
    <source>
        <dbReference type="Proteomes" id="UP001208131"/>
    </source>
</evidence>
<organism evidence="1 2">
    <name type="scientific">Hominimerdicola aceti</name>
    <dbReference type="NCBI Taxonomy" id="2981726"/>
    <lineage>
        <taxon>Bacteria</taxon>
        <taxon>Bacillati</taxon>
        <taxon>Bacillota</taxon>
        <taxon>Clostridia</taxon>
        <taxon>Eubacteriales</taxon>
        <taxon>Oscillospiraceae</taxon>
        <taxon>Hominimerdicola</taxon>
    </lineage>
</organism>
<dbReference type="AlphaFoldDB" id="A0AAE3IHX7"/>
<gene>
    <name evidence="1" type="ORF">OCV57_01785</name>
</gene>
<sequence>MRYTVYNKAMKRPVFQTNNLEEAIDYTRRHPRKSRRHCIYDDKLKTFDIKKIRLAAGI</sequence>
<keyword evidence="2" id="KW-1185">Reference proteome</keyword>
<accession>A0AAE3IHX7</accession>
<dbReference type="RefSeq" id="WP_195246244.1">
    <property type="nucleotide sequence ID" value="NZ_JAOQJZ010000001.1"/>
</dbReference>
<dbReference type="Proteomes" id="UP001208131">
    <property type="component" value="Unassembled WGS sequence"/>
</dbReference>
<name>A0AAE3IHX7_9FIRM</name>